<dbReference type="EMBL" id="JAODUP010000403">
    <property type="protein sequence ID" value="KAK2150497.1"/>
    <property type="molecule type" value="Genomic_DNA"/>
</dbReference>
<proteinExistence type="predicted"/>
<evidence type="ECO:0000259" key="1">
    <source>
        <dbReference type="PROSITE" id="PS50041"/>
    </source>
</evidence>
<dbReference type="Pfam" id="PF00024">
    <property type="entry name" value="PAN_1"/>
    <property type="match status" value="1"/>
</dbReference>
<dbReference type="Gene3D" id="3.10.100.10">
    <property type="entry name" value="Mannose-Binding Protein A, subunit A"/>
    <property type="match status" value="1"/>
</dbReference>
<dbReference type="SUPFAM" id="SSF57414">
    <property type="entry name" value="Hairpin loop containing domain-like"/>
    <property type="match status" value="1"/>
</dbReference>
<organism evidence="2 3">
    <name type="scientific">Paralvinella palmiformis</name>
    <dbReference type="NCBI Taxonomy" id="53620"/>
    <lineage>
        <taxon>Eukaryota</taxon>
        <taxon>Metazoa</taxon>
        <taxon>Spiralia</taxon>
        <taxon>Lophotrochozoa</taxon>
        <taxon>Annelida</taxon>
        <taxon>Polychaeta</taxon>
        <taxon>Sedentaria</taxon>
        <taxon>Canalipalpata</taxon>
        <taxon>Terebellida</taxon>
        <taxon>Terebelliformia</taxon>
        <taxon>Alvinellidae</taxon>
        <taxon>Paralvinella</taxon>
    </lineage>
</organism>
<dbReference type="PANTHER" id="PTHR22803">
    <property type="entry name" value="MANNOSE, PHOSPHOLIPASE, LECTIN RECEPTOR RELATED"/>
    <property type="match status" value="1"/>
</dbReference>
<dbReference type="InterPro" id="IPR016187">
    <property type="entry name" value="CTDL_fold"/>
</dbReference>
<dbReference type="Pfam" id="PF00059">
    <property type="entry name" value="Lectin_C"/>
    <property type="match status" value="1"/>
</dbReference>
<dbReference type="Proteomes" id="UP001208570">
    <property type="component" value="Unassembled WGS sequence"/>
</dbReference>
<gene>
    <name evidence="2" type="ORF">LSH36_403g03025</name>
</gene>
<dbReference type="SUPFAM" id="SSF56436">
    <property type="entry name" value="C-type lectin-like"/>
    <property type="match status" value="1"/>
</dbReference>
<dbReference type="SMART" id="SM00034">
    <property type="entry name" value="CLECT"/>
    <property type="match status" value="1"/>
</dbReference>
<feature type="domain" description="C-type lectin" evidence="1">
    <location>
        <begin position="13"/>
        <end position="125"/>
    </location>
</feature>
<evidence type="ECO:0000313" key="2">
    <source>
        <dbReference type="EMBL" id="KAK2150497.1"/>
    </source>
</evidence>
<reference evidence="2" key="1">
    <citation type="journal article" date="2023" name="Mol. Biol. Evol.">
        <title>Third-Generation Sequencing Reveals the Adaptive Role of the Epigenome in Three Deep-Sea Polychaetes.</title>
        <authorList>
            <person name="Perez M."/>
            <person name="Aroh O."/>
            <person name="Sun Y."/>
            <person name="Lan Y."/>
            <person name="Juniper S.K."/>
            <person name="Young C.R."/>
            <person name="Angers B."/>
            <person name="Qian P.Y."/>
        </authorList>
    </citation>
    <scope>NUCLEOTIDE SEQUENCE</scope>
    <source>
        <strain evidence="2">P08H-3</strain>
    </source>
</reference>
<dbReference type="PROSITE" id="PS50041">
    <property type="entry name" value="C_TYPE_LECTIN_2"/>
    <property type="match status" value="1"/>
</dbReference>
<dbReference type="InterPro" id="IPR016186">
    <property type="entry name" value="C-type_lectin-like/link_sf"/>
</dbReference>
<dbReference type="InterPro" id="IPR050111">
    <property type="entry name" value="C-type_lectin/snaclec_domain"/>
</dbReference>
<dbReference type="InterPro" id="IPR003609">
    <property type="entry name" value="Pan_app"/>
</dbReference>
<sequence length="245" mass="27960">MFHSIKLGNEEFYTFTCYRDNTFDEARSLCQNNSADLVVIANEAENQFLKQLFYLQEGLHSPGEIQRALIGLTDRAKEGTYVWVDDTALSYTNWGNDDPNDDDGTHDIIEFVGPYYDRAFGWWIDSRNTGISDASICEKKRRSKPGITERKVMNFPFVFGSVSTGIYIDRLTIDIINVRSITECLEKCLNEGNCLTMNFLKRQLIGNICVLNGATDKEEYAVLLGPGQIKNDSDVKEWNYIKLLD</sequence>
<name>A0AAD9JCX8_9ANNE</name>
<evidence type="ECO:0000313" key="3">
    <source>
        <dbReference type="Proteomes" id="UP001208570"/>
    </source>
</evidence>
<accession>A0AAD9JCX8</accession>
<keyword evidence="3" id="KW-1185">Reference proteome</keyword>
<dbReference type="CDD" id="cd00037">
    <property type="entry name" value="CLECT"/>
    <property type="match status" value="1"/>
</dbReference>
<dbReference type="AlphaFoldDB" id="A0AAD9JCX8"/>
<dbReference type="InterPro" id="IPR001304">
    <property type="entry name" value="C-type_lectin-like"/>
</dbReference>
<protein>
    <recommendedName>
        <fullName evidence="1">C-type lectin domain-containing protein</fullName>
    </recommendedName>
</protein>
<comment type="caution">
    <text evidence="2">The sequence shown here is derived from an EMBL/GenBank/DDBJ whole genome shotgun (WGS) entry which is preliminary data.</text>
</comment>